<evidence type="ECO:0000256" key="4">
    <source>
        <dbReference type="ARBA" id="ARBA00004659"/>
    </source>
</evidence>
<evidence type="ECO:0000256" key="8">
    <source>
        <dbReference type="ARBA" id="ARBA00022490"/>
    </source>
</evidence>
<evidence type="ECO:0000256" key="1">
    <source>
        <dbReference type="ARBA" id="ARBA00000868"/>
    </source>
</evidence>
<dbReference type="PANTHER" id="PTHR32315:SF3">
    <property type="entry name" value="ADENINE PHOSPHORIBOSYLTRANSFERASE"/>
    <property type="match status" value="1"/>
</dbReference>
<sequence>MENNLKAFDNVKERVQNKLVNYPDYPKKGILFKDIMPLFKDPVLTNELALSIATYFKDSQIDSIAACEARGFLFGVIVAIHMNVPFVPIRKKGKLPGECISATYIKEYGEDVFEVQIGSFKSGDRVLILDDLLATGGSMCAAIDVVKKAGANPTNAFCLIELTDLKGRDKLPKGTMFEAMIKF</sequence>
<name>A0A0K0EEU6_STRER</name>
<organism evidence="14">
    <name type="scientific">Strongyloides stercoralis</name>
    <name type="common">Threadworm</name>
    <dbReference type="NCBI Taxonomy" id="6248"/>
    <lineage>
        <taxon>Eukaryota</taxon>
        <taxon>Metazoa</taxon>
        <taxon>Ecdysozoa</taxon>
        <taxon>Nematoda</taxon>
        <taxon>Chromadorea</taxon>
        <taxon>Rhabditida</taxon>
        <taxon>Tylenchina</taxon>
        <taxon>Panagrolaimomorpha</taxon>
        <taxon>Strongyloidoidea</taxon>
        <taxon>Strongyloididae</taxon>
        <taxon>Strongyloides</taxon>
    </lineage>
</organism>
<evidence type="ECO:0000313" key="14">
    <source>
        <dbReference type="WBParaSite" id="SSTP_0000801000.1"/>
    </source>
</evidence>
<proteinExistence type="inferred from homology"/>
<keyword evidence="10" id="KW-0808">Transferase</keyword>
<keyword evidence="11" id="KW-0660">Purine salvage</keyword>
<dbReference type="Pfam" id="PF00156">
    <property type="entry name" value="Pribosyltran"/>
    <property type="match status" value="1"/>
</dbReference>
<reference evidence="14" key="1">
    <citation type="submission" date="2015-08" db="UniProtKB">
        <authorList>
            <consortium name="WormBaseParasite"/>
        </authorList>
    </citation>
    <scope>IDENTIFICATION</scope>
</reference>
<comment type="function">
    <text evidence="2">Catalyzes a salvage reaction resulting in the formation of AMP, that is energically less costly than de novo synthesis.</text>
</comment>
<evidence type="ECO:0000256" key="7">
    <source>
        <dbReference type="ARBA" id="ARBA00017366"/>
    </source>
</evidence>
<dbReference type="NCBIfam" id="NF002634">
    <property type="entry name" value="PRK02304.1-3"/>
    <property type="match status" value="1"/>
</dbReference>
<dbReference type="InterPro" id="IPR005764">
    <property type="entry name" value="Ade_phspho_trans"/>
</dbReference>
<dbReference type="SUPFAM" id="SSF53271">
    <property type="entry name" value="PRTase-like"/>
    <property type="match status" value="1"/>
</dbReference>
<dbReference type="EC" id="2.4.2.7" evidence="6"/>
<evidence type="ECO:0000259" key="12">
    <source>
        <dbReference type="Pfam" id="PF00156"/>
    </source>
</evidence>
<dbReference type="WBParaSite" id="SSTP_0000801000.1">
    <property type="protein sequence ID" value="SSTP_0000801000.1"/>
    <property type="gene ID" value="SSTP_0000801000"/>
</dbReference>
<evidence type="ECO:0000256" key="5">
    <source>
        <dbReference type="ARBA" id="ARBA00008391"/>
    </source>
</evidence>
<dbReference type="GO" id="GO:0044209">
    <property type="term" value="P:AMP salvage"/>
    <property type="evidence" value="ECO:0007669"/>
    <property type="project" value="UniProtKB-UniPathway"/>
</dbReference>
<dbReference type="AlphaFoldDB" id="A0A0K0EEU6"/>
<dbReference type="Proteomes" id="UP000035681">
    <property type="component" value="Unplaced"/>
</dbReference>
<comment type="subcellular location">
    <subcellularLocation>
        <location evidence="3">Cytoplasm</location>
    </subcellularLocation>
</comment>
<dbReference type="WBParaSite" id="TCONS_00007109.p1">
    <property type="protein sequence ID" value="TCONS_00007109.p1"/>
    <property type="gene ID" value="XLOC_005179"/>
</dbReference>
<dbReference type="InterPro" id="IPR050054">
    <property type="entry name" value="UPRTase/APRTase"/>
</dbReference>
<dbReference type="HAMAP" id="MF_00004">
    <property type="entry name" value="Aden_phosphoribosyltr"/>
    <property type="match status" value="1"/>
</dbReference>
<comment type="pathway">
    <text evidence="4">Purine metabolism; AMP biosynthesis via salvage pathway; AMP from adenine: step 1/1.</text>
</comment>
<dbReference type="CDD" id="cd06223">
    <property type="entry name" value="PRTases_typeI"/>
    <property type="match status" value="1"/>
</dbReference>
<keyword evidence="8" id="KW-0963">Cytoplasm</keyword>
<dbReference type="GO" id="GO:0006166">
    <property type="term" value="P:purine ribonucleoside salvage"/>
    <property type="evidence" value="ECO:0007669"/>
    <property type="project" value="UniProtKB-KW"/>
</dbReference>
<evidence type="ECO:0000256" key="11">
    <source>
        <dbReference type="ARBA" id="ARBA00022726"/>
    </source>
</evidence>
<evidence type="ECO:0000256" key="9">
    <source>
        <dbReference type="ARBA" id="ARBA00022676"/>
    </source>
</evidence>
<dbReference type="STRING" id="6248.A0A0K0EEU6"/>
<dbReference type="NCBIfam" id="NF002636">
    <property type="entry name" value="PRK02304.1-5"/>
    <property type="match status" value="1"/>
</dbReference>
<comment type="similarity">
    <text evidence="5">Belongs to the purine/pyrimidine phosphoribosyltransferase family.</text>
</comment>
<evidence type="ECO:0000256" key="10">
    <source>
        <dbReference type="ARBA" id="ARBA00022679"/>
    </source>
</evidence>
<feature type="domain" description="Phosphoribosyltransferase" evidence="12">
    <location>
        <begin position="52"/>
        <end position="160"/>
    </location>
</feature>
<evidence type="ECO:0000256" key="3">
    <source>
        <dbReference type="ARBA" id="ARBA00004496"/>
    </source>
</evidence>
<dbReference type="GO" id="GO:0002055">
    <property type="term" value="F:adenine binding"/>
    <property type="evidence" value="ECO:0007669"/>
    <property type="project" value="TreeGrafter"/>
</dbReference>
<dbReference type="PANTHER" id="PTHR32315">
    <property type="entry name" value="ADENINE PHOSPHORIBOSYLTRANSFERASE"/>
    <property type="match status" value="1"/>
</dbReference>
<keyword evidence="9" id="KW-0328">Glycosyltransferase</keyword>
<evidence type="ECO:0000256" key="6">
    <source>
        <dbReference type="ARBA" id="ARBA00011893"/>
    </source>
</evidence>
<dbReference type="GO" id="GO:0016208">
    <property type="term" value="F:AMP binding"/>
    <property type="evidence" value="ECO:0007669"/>
    <property type="project" value="TreeGrafter"/>
</dbReference>
<accession>A0A0K0EEU6</accession>
<evidence type="ECO:0000313" key="13">
    <source>
        <dbReference type="Proteomes" id="UP000035681"/>
    </source>
</evidence>
<comment type="catalytic activity">
    <reaction evidence="1">
        <text>AMP + diphosphate = 5-phospho-alpha-D-ribose 1-diphosphate + adenine</text>
        <dbReference type="Rhea" id="RHEA:16609"/>
        <dbReference type="ChEBI" id="CHEBI:16708"/>
        <dbReference type="ChEBI" id="CHEBI:33019"/>
        <dbReference type="ChEBI" id="CHEBI:58017"/>
        <dbReference type="ChEBI" id="CHEBI:456215"/>
        <dbReference type="EC" id="2.4.2.7"/>
    </reaction>
</comment>
<dbReference type="GO" id="GO:0006168">
    <property type="term" value="P:adenine salvage"/>
    <property type="evidence" value="ECO:0007669"/>
    <property type="project" value="InterPro"/>
</dbReference>
<evidence type="ECO:0000256" key="2">
    <source>
        <dbReference type="ARBA" id="ARBA00003968"/>
    </source>
</evidence>
<dbReference type="FunFam" id="3.40.50.2020:FF:000021">
    <property type="entry name" value="Adenine phosphoribosyltransferase"/>
    <property type="match status" value="1"/>
</dbReference>
<keyword evidence="13" id="KW-1185">Reference proteome</keyword>
<dbReference type="InterPro" id="IPR029057">
    <property type="entry name" value="PRTase-like"/>
</dbReference>
<dbReference type="GO" id="GO:0005737">
    <property type="term" value="C:cytoplasm"/>
    <property type="evidence" value="ECO:0007669"/>
    <property type="project" value="UniProtKB-SubCell"/>
</dbReference>
<dbReference type="InterPro" id="IPR000836">
    <property type="entry name" value="PRTase_dom"/>
</dbReference>
<dbReference type="GO" id="GO:0003999">
    <property type="term" value="F:adenine phosphoribosyltransferase activity"/>
    <property type="evidence" value="ECO:0007669"/>
    <property type="project" value="UniProtKB-EC"/>
</dbReference>
<protein>
    <recommendedName>
        <fullName evidence="7">Adenine phosphoribosyltransferase</fullName>
        <ecNumber evidence="6">2.4.2.7</ecNumber>
    </recommendedName>
</protein>
<dbReference type="Gene3D" id="3.40.50.2020">
    <property type="match status" value="1"/>
</dbReference>
<dbReference type="UniPathway" id="UPA00588">
    <property type="reaction ID" value="UER00646"/>
</dbReference>